<evidence type="ECO:0000313" key="2">
    <source>
        <dbReference type="Proteomes" id="UP000324383"/>
    </source>
</evidence>
<reference evidence="1 2" key="1">
    <citation type="submission" date="2019-07" db="EMBL/GenBank/DDBJ databases">
        <title>Draft Genome Sequences of Bacteroides pyogenes Strains Isolated from the Uterus Holstein Dairy Cows with Metritis.</title>
        <authorList>
            <person name="Cunha F."/>
            <person name="Galvao K.N."/>
            <person name="Jeon S.J."/>
            <person name="Jeong K.C."/>
        </authorList>
    </citation>
    <scope>NUCLEOTIDE SEQUENCE [LARGE SCALE GENOMIC DNA]</scope>
    <source>
        <strain evidence="1 2">KG-31</strain>
    </source>
</reference>
<dbReference type="CDD" id="cd14948">
    <property type="entry name" value="BACON"/>
    <property type="match status" value="1"/>
</dbReference>
<dbReference type="RefSeq" id="WP_148726589.1">
    <property type="nucleotide sequence ID" value="NZ_CP197398.1"/>
</dbReference>
<dbReference type="InterPro" id="IPR013783">
    <property type="entry name" value="Ig-like_fold"/>
</dbReference>
<dbReference type="AlphaFoldDB" id="A0A5D3EGG3"/>
<dbReference type="EMBL" id="VKLW01000009">
    <property type="protein sequence ID" value="TYK34145.1"/>
    <property type="molecule type" value="Genomic_DNA"/>
</dbReference>
<protein>
    <submittedName>
        <fullName evidence="1">BACON domain-containing protein</fullName>
    </submittedName>
</protein>
<dbReference type="InterPro" id="IPR024361">
    <property type="entry name" value="BACON"/>
</dbReference>
<gene>
    <name evidence="1" type="ORF">FNJ60_05240</name>
</gene>
<comment type="caution">
    <text evidence="1">The sequence shown here is derived from an EMBL/GenBank/DDBJ whole genome shotgun (WGS) entry which is preliminary data.</text>
</comment>
<evidence type="ECO:0000313" key="1">
    <source>
        <dbReference type="EMBL" id="TYK34145.1"/>
    </source>
</evidence>
<accession>A0A5D3EGG3</accession>
<dbReference type="PROSITE" id="PS51257">
    <property type="entry name" value="PROKAR_LIPOPROTEIN"/>
    <property type="match status" value="1"/>
</dbReference>
<dbReference type="Gene3D" id="2.60.40.10">
    <property type="entry name" value="Immunoglobulins"/>
    <property type="match status" value="1"/>
</dbReference>
<sequence length="560" mass="64697">MNIRNKVFLVLITFSTFVGCKKDLIESNNTEYVVMSDVKSLDFKQEGETKIIDLMANSHEYWTIDAPSETWVKAVKKGNSIEVTTEPNLNSDDRKMRLTISVVGGKMSFVINQLGTSPFISIEGENSSDFYFKKDGVLSKTIRVKANSTNWSVEPLGQVDWLSWKKDEAGENLILNLKEFKREDIGATTNRKVELFLSNGSKHLKLNVIQNGWAQFGTVICKLNQTRQQIIEAEERRGHKRDLDYDLLFYPCKQAGDKIFMGFNTDGEQTKLAVYTFDYDDKNKSTNRFYLKAYENKTFNDNDLKAWMDLNKYVKGMPDPRFPLIIKYFKEDETKTSVYIVNNDSTAKLNGFDYKSANMEYLESSNYMTYDLSNNSIDVFPVRNSCRINDPSYQLKEVIAYEKSQGMIPDFNHELTKKSNDPDVEYASLVFKQESVNSSKGKLIYVIYLFNYRGAKSNPANVDYAHMLSDNPALNGTVAMRHDVYQGLDYIYKVRPMYHLNSTTRLLLENKGYSFLRDDGNGFATFIRGDEDFVDIYPSTSWFNITFYKNKEEMKKVKFM</sequence>
<keyword evidence="2" id="KW-1185">Reference proteome</keyword>
<proteinExistence type="predicted"/>
<name>A0A5D3EGG3_9BACE</name>
<dbReference type="Proteomes" id="UP000324383">
    <property type="component" value="Unassembled WGS sequence"/>
</dbReference>
<organism evidence="1 2">
    <name type="scientific">Bacteroides pyogenes</name>
    <dbReference type="NCBI Taxonomy" id="310300"/>
    <lineage>
        <taxon>Bacteria</taxon>
        <taxon>Pseudomonadati</taxon>
        <taxon>Bacteroidota</taxon>
        <taxon>Bacteroidia</taxon>
        <taxon>Bacteroidales</taxon>
        <taxon>Bacteroidaceae</taxon>
        <taxon>Bacteroides</taxon>
    </lineage>
</organism>